<dbReference type="PROSITE" id="PS50926">
    <property type="entry name" value="TRAM"/>
    <property type="match status" value="1"/>
</dbReference>
<dbReference type="PROSITE" id="PS51918">
    <property type="entry name" value="RADICAL_SAM"/>
    <property type="match status" value="1"/>
</dbReference>
<dbReference type="InterPro" id="IPR020612">
    <property type="entry name" value="Methylthiotransferase_CS"/>
</dbReference>
<feature type="domain" description="Radical SAM core" evidence="11">
    <location>
        <begin position="139"/>
        <end position="367"/>
    </location>
</feature>
<accession>A0A926D0J2</accession>
<keyword evidence="12" id="KW-0687">Ribonucleoprotein</keyword>
<feature type="binding site" evidence="8">
    <location>
        <position position="46"/>
    </location>
    <ligand>
        <name>[4Fe-4S] cluster</name>
        <dbReference type="ChEBI" id="CHEBI:49883"/>
        <label>1</label>
    </ligand>
</feature>
<keyword evidence="6 8" id="KW-0408">Iron</keyword>
<keyword evidence="7 8" id="KW-0411">Iron-sulfur</keyword>
<comment type="catalytic activity">
    <reaction evidence="8">
        <text>L-aspartate(89)-[ribosomal protein uS12]-hydrogen + (sulfur carrier)-SH + AH2 + 2 S-adenosyl-L-methionine = 3-methylsulfanyl-L-aspartate(89)-[ribosomal protein uS12]-hydrogen + (sulfur carrier)-H + 5'-deoxyadenosine + L-methionine + A + S-adenosyl-L-homocysteine + 2 H(+)</text>
        <dbReference type="Rhea" id="RHEA:37087"/>
        <dbReference type="Rhea" id="RHEA-COMP:10460"/>
        <dbReference type="Rhea" id="RHEA-COMP:10461"/>
        <dbReference type="Rhea" id="RHEA-COMP:14737"/>
        <dbReference type="Rhea" id="RHEA-COMP:14739"/>
        <dbReference type="ChEBI" id="CHEBI:13193"/>
        <dbReference type="ChEBI" id="CHEBI:15378"/>
        <dbReference type="ChEBI" id="CHEBI:17319"/>
        <dbReference type="ChEBI" id="CHEBI:17499"/>
        <dbReference type="ChEBI" id="CHEBI:29917"/>
        <dbReference type="ChEBI" id="CHEBI:29961"/>
        <dbReference type="ChEBI" id="CHEBI:57844"/>
        <dbReference type="ChEBI" id="CHEBI:57856"/>
        <dbReference type="ChEBI" id="CHEBI:59789"/>
        <dbReference type="ChEBI" id="CHEBI:64428"/>
        <dbReference type="ChEBI" id="CHEBI:73599"/>
        <dbReference type="EC" id="2.8.4.4"/>
    </reaction>
</comment>
<dbReference type="GO" id="GO:0005840">
    <property type="term" value="C:ribosome"/>
    <property type="evidence" value="ECO:0007669"/>
    <property type="project" value="UniProtKB-KW"/>
</dbReference>
<dbReference type="InterPro" id="IPR038135">
    <property type="entry name" value="Methylthiotransferase_N_sf"/>
</dbReference>
<dbReference type="Gene3D" id="3.40.50.12160">
    <property type="entry name" value="Methylthiotransferase, N-terminal domain"/>
    <property type="match status" value="1"/>
</dbReference>
<evidence type="ECO:0000313" key="13">
    <source>
        <dbReference type="Proteomes" id="UP000654279"/>
    </source>
</evidence>
<dbReference type="GO" id="GO:0140101">
    <property type="term" value="F:catalytic activity, acting on a tRNA"/>
    <property type="evidence" value="ECO:0007669"/>
    <property type="project" value="UniProtKB-ARBA"/>
</dbReference>
<keyword evidence="1 8" id="KW-0004">4Fe-4S</keyword>
<dbReference type="SUPFAM" id="SSF102114">
    <property type="entry name" value="Radical SAM enzymes"/>
    <property type="match status" value="1"/>
</dbReference>
<dbReference type="PROSITE" id="PS01278">
    <property type="entry name" value="MTTASE_RADICAL"/>
    <property type="match status" value="1"/>
</dbReference>
<evidence type="ECO:0000256" key="4">
    <source>
        <dbReference type="ARBA" id="ARBA00022691"/>
    </source>
</evidence>
<sequence>MRVGMIALGCNKNRVDAEVMLGILQEKGYDLTNDPSRAQVIIVNTCGFIGPAKEEAIETILEMAQYKQEGELKALIVSGCLAQRYPEDLYRDIPEIDAVIGITDEADIAKVIEAVLARKRVLQVAAPGLPAEETARVLTTPPYMAYLKIADGCDNCCSYCAIPMIRGPYHSREMDVLIAEAKRLAQKGVKELVLVAQDTTLYGEDLYGEPRLSELLEAVCAIEGIQWVRVLYTYPERITDKLIQTMERNEKICRYIDMPIQHIDDAVLARMNRNGTGAQIRALAKDLRRRGFTLRTTLITGFPGEDEAAFEALRGFIESCTFDRLGVFPYSQEEGTLAADMPDQVEEELRKARCDELMQLQQRISKELLARRIGQVEEVLIEGYDLRAKTYLGRSRAEAPEIDGQILVHADTDLAVGAFVPVRITQAFDYDLEGVALT</sequence>
<dbReference type="InterPro" id="IPR012340">
    <property type="entry name" value="NA-bd_OB-fold"/>
</dbReference>
<dbReference type="Gene3D" id="3.80.30.20">
    <property type="entry name" value="tm_1862 like domain"/>
    <property type="match status" value="1"/>
</dbReference>
<comment type="function">
    <text evidence="8">Catalyzes the methylthiolation of an aspartic acid residue of ribosomal protein uS12.</text>
</comment>
<feature type="binding site" evidence="8">
    <location>
        <position position="80"/>
    </location>
    <ligand>
        <name>[4Fe-4S] cluster</name>
        <dbReference type="ChEBI" id="CHEBI:49883"/>
        <label>1</label>
    </ligand>
</feature>
<dbReference type="GO" id="GO:0035599">
    <property type="term" value="F:aspartic acid methylthiotransferase activity"/>
    <property type="evidence" value="ECO:0007669"/>
    <property type="project" value="TreeGrafter"/>
</dbReference>
<dbReference type="SFLD" id="SFLDF00274">
    <property type="entry name" value="ribosomal_protein_S12_methylth"/>
    <property type="match status" value="1"/>
</dbReference>
<keyword evidence="13" id="KW-1185">Reference proteome</keyword>
<dbReference type="AlphaFoldDB" id="A0A926D0J2"/>
<dbReference type="PANTHER" id="PTHR43837">
    <property type="entry name" value="RIBOSOMAL PROTEIN S12 METHYLTHIOTRANSFERASE RIMO"/>
    <property type="match status" value="1"/>
</dbReference>
<dbReference type="InterPro" id="IPR013848">
    <property type="entry name" value="Methylthiotransferase_N"/>
</dbReference>
<keyword evidence="3 8" id="KW-0808">Transferase</keyword>
<comment type="similarity">
    <text evidence="8">Belongs to the methylthiotransferase family. RimO subfamily.</text>
</comment>
<name>A0A926D0J2_9FIRM</name>
<comment type="subcellular location">
    <subcellularLocation>
        <location evidence="8">Cytoplasm</location>
    </subcellularLocation>
</comment>
<evidence type="ECO:0000256" key="2">
    <source>
        <dbReference type="ARBA" id="ARBA00022490"/>
    </source>
</evidence>
<evidence type="ECO:0000256" key="6">
    <source>
        <dbReference type="ARBA" id="ARBA00023004"/>
    </source>
</evidence>
<dbReference type="InterPro" id="IPR023404">
    <property type="entry name" value="rSAM_horseshoe"/>
</dbReference>
<dbReference type="PANTHER" id="PTHR43837:SF1">
    <property type="entry name" value="RIBOSOMAL PROTEIN US12 METHYLTHIOTRANSFERASE RIMO"/>
    <property type="match status" value="1"/>
</dbReference>
<dbReference type="SMART" id="SM00729">
    <property type="entry name" value="Elp3"/>
    <property type="match status" value="1"/>
</dbReference>
<dbReference type="FunFam" id="3.80.30.20:FF:000001">
    <property type="entry name" value="tRNA-2-methylthio-N(6)-dimethylallyladenosine synthase 2"/>
    <property type="match status" value="1"/>
</dbReference>
<dbReference type="SFLD" id="SFLDS00029">
    <property type="entry name" value="Radical_SAM"/>
    <property type="match status" value="1"/>
</dbReference>
<comment type="cofactor">
    <cofactor evidence="8">
        <name>[4Fe-4S] cluster</name>
        <dbReference type="ChEBI" id="CHEBI:49883"/>
    </cofactor>
    <text evidence="8">Binds 2 [4Fe-4S] clusters. One cluster is coordinated with 3 cysteines and an exchangeable S-adenosyl-L-methionine.</text>
</comment>
<evidence type="ECO:0000259" key="10">
    <source>
        <dbReference type="PROSITE" id="PS51449"/>
    </source>
</evidence>
<dbReference type="InterPro" id="IPR006638">
    <property type="entry name" value="Elp3/MiaA/NifB-like_rSAM"/>
</dbReference>
<feature type="domain" description="TRAM" evidence="9">
    <location>
        <begin position="370"/>
        <end position="438"/>
    </location>
</feature>
<dbReference type="Gene3D" id="2.40.50.140">
    <property type="entry name" value="Nucleic acid-binding proteins"/>
    <property type="match status" value="1"/>
</dbReference>
<dbReference type="Proteomes" id="UP000654279">
    <property type="component" value="Unassembled WGS sequence"/>
</dbReference>
<dbReference type="Pfam" id="PF04055">
    <property type="entry name" value="Radical_SAM"/>
    <property type="match status" value="1"/>
</dbReference>
<evidence type="ECO:0000256" key="1">
    <source>
        <dbReference type="ARBA" id="ARBA00022485"/>
    </source>
</evidence>
<dbReference type="Pfam" id="PF18693">
    <property type="entry name" value="TRAM_2"/>
    <property type="match status" value="1"/>
</dbReference>
<dbReference type="HAMAP" id="MF_01865">
    <property type="entry name" value="MTTase_RimO"/>
    <property type="match status" value="1"/>
</dbReference>
<evidence type="ECO:0000259" key="9">
    <source>
        <dbReference type="PROSITE" id="PS50926"/>
    </source>
</evidence>
<evidence type="ECO:0000256" key="8">
    <source>
        <dbReference type="HAMAP-Rule" id="MF_01865"/>
    </source>
</evidence>
<reference evidence="12" key="1">
    <citation type="submission" date="2020-08" db="EMBL/GenBank/DDBJ databases">
        <title>Genome public.</title>
        <authorList>
            <person name="Liu C."/>
            <person name="Sun Q."/>
        </authorList>
    </citation>
    <scope>NUCLEOTIDE SEQUENCE</scope>
    <source>
        <strain evidence="12">NSJ-44</strain>
    </source>
</reference>
<keyword evidence="12" id="KW-0689">Ribosomal protein</keyword>
<feature type="binding site" evidence="8">
    <location>
        <position position="160"/>
    </location>
    <ligand>
        <name>[4Fe-4S] cluster</name>
        <dbReference type="ChEBI" id="CHEBI:49883"/>
        <label>2</label>
        <note>4Fe-4S-S-AdoMet</note>
    </ligand>
</feature>
<feature type="binding site" evidence="8">
    <location>
        <position position="157"/>
    </location>
    <ligand>
        <name>[4Fe-4S] cluster</name>
        <dbReference type="ChEBI" id="CHEBI:49883"/>
        <label>2</label>
        <note>4Fe-4S-S-AdoMet</note>
    </ligand>
</feature>
<evidence type="ECO:0000259" key="11">
    <source>
        <dbReference type="PROSITE" id="PS51918"/>
    </source>
</evidence>
<dbReference type="InterPro" id="IPR002792">
    <property type="entry name" value="TRAM_dom"/>
</dbReference>
<dbReference type="SFLD" id="SFLDG01061">
    <property type="entry name" value="methylthiotransferase"/>
    <property type="match status" value="1"/>
</dbReference>
<keyword evidence="5 8" id="KW-0479">Metal-binding</keyword>
<dbReference type="GO" id="GO:0005829">
    <property type="term" value="C:cytosol"/>
    <property type="evidence" value="ECO:0007669"/>
    <property type="project" value="TreeGrafter"/>
</dbReference>
<dbReference type="InterPro" id="IPR005840">
    <property type="entry name" value="Ribosomal_uS12_MeSTrfase_RimO"/>
</dbReference>
<dbReference type="InterPro" id="IPR007197">
    <property type="entry name" value="rSAM"/>
</dbReference>
<proteinExistence type="inferred from homology"/>
<dbReference type="GO" id="GO:0046872">
    <property type="term" value="F:metal ion binding"/>
    <property type="evidence" value="ECO:0007669"/>
    <property type="project" value="UniProtKB-KW"/>
</dbReference>
<evidence type="ECO:0000256" key="5">
    <source>
        <dbReference type="ARBA" id="ARBA00022723"/>
    </source>
</evidence>
<evidence type="ECO:0000313" key="12">
    <source>
        <dbReference type="EMBL" id="MBC8529001.1"/>
    </source>
</evidence>
<evidence type="ECO:0000256" key="7">
    <source>
        <dbReference type="ARBA" id="ARBA00023014"/>
    </source>
</evidence>
<feature type="binding site" evidence="8">
    <location>
        <position position="153"/>
    </location>
    <ligand>
        <name>[4Fe-4S] cluster</name>
        <dbReference type="ChEBI" id="CHEBI:49883"/>
        <label>2</label>
        <note>4Fe-4S-S-AdoMet</note>
    </ligand>
</feature>
<dbReference type="EMBL" id="JACRSO010000002">
    <property type="protein sequence ID" value="MBC8529001.1"/>
    <property type="molecule type" value="Genomic_DNA"/>
</dbReference>
<comment type="caution">
    <text evidence="12">The sequence shown here is derived from an EMBL/GenBank/DDBJ whole genome shotgun (WGS) entry which is preliminary data.</text>
</comment>
<keyword evidence="2 8" id="KW-0963">Cytoplasm</keyword>
<dbReference type="InterPro" id="IPR005839">
    <property type="entry name" value="Methylthiotransferase"/>
</dbReference>
<dbReference type="EC" id="2.8.4.4" evidence="8"/>
<dbReference type="CDD" id="cd01335">
    <property type="entry name" value="Radical_SAM"/>
    <property type="match status" value="1"/>
</dbReference>
<organism evidence="12 13">
    <name type="scientific">Luoshenia tenuis</name>
    <dbReference type="NCBI Taxonomy" id="2763654"/>
    <lineage>
        <taxon>Bacteria</taxon>
        <taxon>Bacillati</taxon>
        <taxon>Bacillota</taxon>
        <taxon>Clostridia</taxon>
        <taxon>Christensenellales</taxon>
        <taxon>Christensenellaceae</taxon>
        <taxon>Luoshenia</taxon>
    </lineage>
</organism>
<feature type="binding site" evidence="8">
    <location>
        <position position="10"/>
    </location>
    <ligand>
        <name>[4Fe-4S] cluster</name>
        <dbReference type="ChEBI" id="CHEBI:49883"/>
        <label>1</label>
    </ligand>
</feature>
<dbReference type="NCBIfam" id="TIGR00089">
    <property type="entry name" value="MiaB/RimO family radical SAM methylthiotransferase"/>
    <property type="match status" value="1"/>
</dbReference>
<dbReference type="InterPro" id="IPR058240">
    <property type="entry name" value="rSAM_sf"/>
</dbReference>
<dbReference type="PROSITE" id="PS51449">
    <property type="entry name" value="MTTASE_N"/>
    <property type="match status" value="1"/>
</dbReference>
<dbReference type="GO" id="GO:0051539">
    <property type="term" value="F:4 iron, 4 sulfur cluster binding"/>
    <property type="evidence" value="ECO:0007669"/>
    <property type="project" value="UniProtKB-UniRule"/>
</dbReference>
<dbReference type="Pfam" id="PF00919">
    <property type="entry name" value="UPF0004"/>
    <property type="match status" value="1"/>
</dbReference>
<keyword evidence="4 8" id="KW-0949">S-adenosyl-L-methionine</keyword>
<dbReference type="GO" id="GO:0035600">
    <property type="term" value="P:tRNA methylthiolation"/>
    <property type="evidence" value="ECO:0007669"/>
    <property type="project" value="UniProtKB-ARBA"/>
</dbReference>
<dbReference type="GO" id="GO:0103039">
    <property type="term" value="F:protein methylthiotransferase activity"/>
    <property type="evidence" value="ECO:0007669"/>
    <property type="project" value="UniProtKB-EC"/>
</dbReference>
<gene>
    <name evidence="8 12" type="primary">rimO</name>
    <name evidence="12" type="ORF">H8699_06140</name>
</gene>
<protein>
    <recommendedName>
        <fullName evidence="8">Ribosomal protein uS12 methylthiotransferase RimO</fullName>
        <shortName evidence="8">uS12 MTTase</shortName>
        <shortName evidence="8">uS12 methylthiotransferase</shortName>
        <ecNumber evidence="8">2.8.4.4</ecNumber>
    </recommendedName>
    <alternativeName>
        <fullName evidence="8">Ribosomal protein uS12 (aspartate-C(3))-methylthiotransferase</fullName>
    </alternativeName>
    <alternativeName>
        <fullName evidence="8">Ribosome maturation factor RimO</fullName>
    </alternativeName>
</protein>
<dbReference type="NCBIfam" id="TIGR01125">
    <property type="entry name" value="30S ribosomal protein S12 methylthiotransferase RimO"/>
    <property type="match status" value="1"/>
</dbReference>
<feature type="domain" description="MTTase N-terminal" evidence="10">
    <location>
        <begin position="1"/>
        <end position="117"/>
    </location>
</feature>
<evidence type="ECO:0000256" key="3">
    <source>
        <dbReference type="ARBA" id="ARBA00022679"/>
    </source>
</evidence>
<dbReference type="SFLD" id="SFLDG01082">
    <property type="entry name" value="B12-binding_domain_containing"/>
    <property type="match status" value="1"/>
</dbReference>